<dbReference type="RefSeq" id="WP_290205728.1">
    <property type="nucleotide sequence ID" value="NZ_JASDDK010000001.1"/>
</dbReference>
<keyword evidence="9" id="KW-1185">Reference proteome</keyword>
<dbReference type="Proteomes" id="UP001231197">
    <property type="component" value="Unassembled WGS sequence"/>
</dbReference>
<keyword evidence="4 7" id="KW-0812">Transmembrane</keyword>
<feature type="transmembrane region" description="Helical" evidence="7">
    <location>
        <begin position="324"/>
        <end position="342"/>
    </location>
</feature>
<reference evidence="8 9" key="1">
    <citation type="journal article" date="2023" name="Int. J. Syst. Evol. Microbiol.">
        <title>Winogradskyella bathintestinalis sp. nov., isolated from the intestine of the deep-sea loosejaw dragonfish, Malacosteus niger.</title>
        <authorList>
            <person name="Uniacke-Lowe S."/>
            <person name="Johnson C.N."/>
            <person name="Stanton C."/>
            <person name="Hill C."/>
            <person name="Ross P."/>
        </authorList>
    </citation>
    <scope>NUCLEOTIDE SEQUENCE [LARGE SCALE GENOMIC DNA]</scope>
    <source>
        <strain evidence="8 9">APC 3343</strain>
    </source>
</reference>
<keyword evidence="3" id="KW-1003">Cell membrane</keyword>
<keyword evidence="6 7" id="KW-0472">Membrane</keyword>
<comment type="caution">
    <text evidence="8">The sequence shown here is derived from an EMBL/GenBank/DDBJ whole genome shotgun (WGS) entry which is preliminary data.</text>
</comment>
<feature type="transmembrane region" description="Helical" evidence="7">
    <location>
        <begin position="291"/>
        <end position="312"/>
    </location>
</feature>
<evidence type="ECO:0000256" key="2">
    <source>
        <dbReference type="ARBA" id="ARBA00007430"/>
    </source>
</evidence>
<evidence type="ECO:0000256" key="6">
    <source>
        <dbReference type="ARBA" id="ARBA00023136"/>
    </source>
</evidence>
<dbReference type="CDD" id="cd13127">
    <property type="entry name" value="MATE_tuaB_like"/>
    <property type="match status" value="1"/>
</dbReference>
<comment type="subcellular location">
    <subcellularLocation>
        <location evidence="1">Cell membrane</location>
        <topology evidence="1">Multi-pass membrane protein</topology>
    </subcellularLocation>
</comment>
<feature type="transmembrane region" description="Helical" evidence="7">
    <location>
        <begin position="143"/>
        <end position="164"/>
    </location>
</feature>
<comment type="similarity">
    <text evidence="2">Belongs to the polysaccharide synthase family.</text>
</comment>
<evidence type="ECO:0000256" key="5">
    <source>
        <dbReference type="ARBA" id="ARBA00022989"/>
    </source>
</evidence>
<evidence type="ECO:0000313" key="9">
    <source>
        <dbReference type="Proteomes" id="UP001231197"/>
    </source>
</evidence>
<proteinExistence type="inferred from homology"/>
<organism evidence="8 9">
    <name type="scientific">Winogradskyella bathintestinalis</name>
    <dbReference type="NCBI Taxonomy" id="3035208"/>
    <lineage>
        <taxon>Bacteria</taxon>
        <taxon>Pseudomonadati</taxon>
        <taxon>Bacteroidota</taxon>
        <taxon>Flavobacteriia</taxon>
        <taxon>Flavobacteriales</taxon>
        <taxon>Flavobacteriaceae</taxon>
        <taxon>Winogradskyella</taxon>
    </lineage>
</organism>
<dbReference type="InterPro" id="IPR050833">
    <property type="entry name" value="Poly_Biosynth_Transport"/>
</dbReference>
<feature type="transmembrane region" description="Helical" evidence="7">
    <location>
        <begin position="12"/>
        <end position="35"/>
    </location>
</feature>
<dbReference type="EMBL" id="JASDDK010000001">
    <property type="protein sequence ID" value="MDN3492045.1"/>
    <property type="molecule type" value="Genomic_DNA"/>
</dbReference>
<evidence type="ECO:0000256" key="4">
    <source>
        <dbReference type="ARBA" id="ARBA00022692"/>
    </source>
</evidence>
<evidence type="ECO:0000256" key="7">
    <source>
        <dbReference type="SAM" id="Phobius"/>
    </source>
</evidence>
<dbReference type="PANTHER" id="PTHR30250">
    <property type="entry name" value="PST FAMILY PREDICTED COLANIC ACID TRANSPORTER"/>
    <property type="match status" value="1"/>
</dbReference>
<evidence type="ECO:0000256" key="1">
    <source>
        <dbReference type="ARBA" id="ARBA00004651"/>
    </source>
</evidence>
<keyword evidence="5 7" id="KW-1133">Transmembrane helix</keyword>
<feature type="transmembrane region" description="Helical" evidence="7">
    <location>
        <begin position="363"/>
        <end position="390"/>
    </location>
</feature>
<sequence length="487" mass="55373">MSLKEKTISGIFWSFLQQVGGKGLGFVVTIILARLLTPEAFGLIGMLVIFIQVSEVIVQGGFNLALIQKKEIDDLDYSSVFWINLITSLALYIIIFFGAPYIASFYGHPILEQLVRVLSLVFVINSFSIVQETKLRKELNFKTLMLVHLPSTIIGGIMAIFMAYRGYGVWSLVALQVMNRLLYTIQIWIHARWKPQIIFRWDRIKILFDFGWKIFLSGIIGRVYNNTFQIIIGKFYPAASLGYYQNSITFVRKPSETLSAVLRNVTFPAFSTIQSDHKRLKSGYKKIMQQTFFWLCPVFVFAAVLAVPLFDVVLGSKWLPAVPYFRWLCIIGIINPLSKYNLEILNVKGRSDLFLKVQLVERIITVLAVLAVFKFSITALLVVMAANSLLRYGLFSYFSGRLIDYPSSEQFKHILPTFLISIAVGIGIACLDKLIADNFTSFIRILVGGICATGSYWLLSHLFKIAPYQEIVIIFNSKISHKIRLKK</sequence>
<feature type="transmembrane region" description="Helical" evidence="7">
    <location>
        <begin position="41"/>
        <end position="67"/>
    </location>
</feature>
<protein>
    <submittedName>
        <fullName evidence="8">Lipopolysaccharide biosynthesis protein</fullName>
    </submittedName>
</protein>
<dbReference type="PANTHER" id="PTHR30250:SF10">
    <property type="entry name" value="LIPOPOLYSACCHARIDE BIOSYNTHESIS PROTEIN WZXC"/>
    <property type="match status" value="1"/>
</dbReference>
<gene>
    <name evidence="8" type="ORF">QMA06_04885</name>
</gene>
<accession>A0ABT7ZSS2</accession>
<dbReference type="Pfam" id="PF13440">
    <property type="entry name" value="Polysacc_synt_3"/>
    <property type="match status" value="1"/>
</dbReference>
<evidence type="ECO:0000256" key="3">
    <source>
        <dbReference type="ARBA" id="ARBA00022475"/>
    </source>
</evidence>
<feature type="transmembrane region" description="Helical" evidence="7">
    <location>
        <begin position="442"/>
        <end position="459"/>
    </location>
</feature>
<evidence type="ECO:0000313" key="8">
    <source>
        <dbReference type="EMBL" id="MDN3492045.1"/>
    </source>
</evidence>
<feature type="transmembrane region" description="Helical" evidence="7">
    <location>
        <begin position="410"/>
        <end position="430"/>
    </location>
</feature>
<feature type="transmembrane region" description="Helical" evidence="7">
    <location>
        <begin position="79"/>
        <end position="102"/>
    </location>
</feature>
<name>A0ABT7ZSS2_9FLAO</name>